<dbReference type="InterPro" id="IPR043129">
    <property type="entry name" value="ATPase_NBD"/>
</dbReference>
<dbReference type="GeneID" id="36604301"/>
<evidence type="ECO:0000256" key="1">
    <source>
        <dbReference type="ARBA" id="ARBA00022741"/>
    </source>
</evidence>
<dbReference type="AlphaFoldDB" id="A0A2T4B580"/>
<evidence type="ECO:0000313" key="3">
    <source>
        <dbReference type="EMBL" id="PTB64496.1"/>
    </source>
</evidence>
<keyword evidence="2" id="KW-0067">ATP-binding</keyword>
<dbReference type="EMBL" id="KZ680217">
    <property type="protein sequence ID" value="PTB64496.1"/>
    <property type="molecule type" value="Genomic_DNA"/>
</dbReference>
<gene>
    <name evidence="3" type="ORF">BBK36DRAFT_1179704</name>
</gene>
<keyword evidence="1" id="KW-0547">Nucleotide-binding</keyword>
<dbReference type="RefSeq" id="XP_024747816.1">
    <property type="nucleotide sequence ID" value="XM_024896183.1"/>
</dbReference>
<dbReference type="Gene3D" id="3.90.640.10">
    <property type="entry name" value="Actin, Chain A, domain 4"/>
    <property type="match status" value="1"/>
</dbReference>
<organism evidence="3 4">
    <name type="scientific">Trichoderma citrinoviride</name>
    <dbReference type="NCBI Taxonomy" id="58853"/>
    <lineage>
        <taxon>Eukaryota</taxon>
        <taxon>Fungi</taxon>
        <taxon>Dikarya</taxon>
        <taxon>Ascomycota</taxon>
        <taxon>Pezizomycotina</taxon>
        <taxon>Sordariomycetes</taxon>
        <taxon>Hypocreomycetidae</taxon>
        <taxon>Hypocreales</taxon>
        <taxon>Hypocreaceae</taxon>
        <taxon>Trichoderma</taxon>
    </lineage>
</organism>
<dbReference type="Proteomes" id="UP000241546">
    <property type="component" value="Unassembled WGS sequence"/>
</dbReference>
<dbReference type="PANTHER" id="PTHR14187">
    <property type="entry name" value="ALPHA KINASE/ELONGATION FACTOR 2 KINASE"/>
    <property type="match status" value="1"/>
</dbReference>
<dbReference type="OrthoDB" id="2963168at2759"/>
<dbReference type="CDD" id="cd10170">
    <property type="entry name" value="ASKHA_NBD_HSP70"/>
    <property type="match status" value="1"/>
</dbReference>
<sequence>MLTIREKTKLIVGIDYGTTYSGLSFAYSNATDFKDIFPWTKYPGSSSHGAEHCVKAPTQVAFADENPELEETAWGYQVEAGMKTCAWTKLLLDKSSLASVHDDPDLYLSPGMDILHLPKGRSAKDVATEYLKGMKRMFDSAVKEHLGAQNIDHLPIDFWLTVPASWSEKAKMLTKSAATDAGFATRPIDRIMLISEPEAAAQLALKSSLHRLEDFVKPNTGVMICDCGGGTVDITTYQVEETQPTLKLREIAIGAAGKCGGTFVDRNLYRLLAQRFGDAFTSLETEQIGPGSAFMDQFELKKKDFSMKTPSKRAHRLVLHMPQLQVTATTAKYYEKRSSSVLLTQEDYKMLFDPVIDTIIGLVQDQVNQIRAKGECPIGTVVLVGGFGSSPYLRERLTEWSEIRGIKLTTPITGAWSAVVCGAVLRGLEGDIVRQKKCRRHYGHSLSRTLIDQDTEINTQFELNCTDVIPVCGVHTLYSCNLDDAPGTIENERIEEVGQVAYTLLGVDRASLPQVTISRVTHYKVPLTLNIRLGDEAGHLVFRILYQGQEVGKAAISITDD</sequence>
<dbReference type="SUPFAM" id="SSF53067">
    <property type="entry name" value="Actin-like ATPase domain"/>
    <property type="match status" value="2"/>
</dbReference>
<protein>
    <submittedName>
        <fullName evidence="3">Actin-like ATPase domain-containing protein</fullName>
    </submittedName>
</protein>
<name>A0A2T4B580_9HYPO</name>
<dbReference type="Pfam" id="PF00012">
    <property type="entry name" value="HSP70"/>
    <property type="match status" value="1"/>
</dbReference>
<reference evidence="4" key="1">
    <citation type="submission" date="2016-07" db="EMBL/GenBank/DDBJ databases">
        <title>Multiple horizontal gene transfer events from other fungi enriched the ability of initially mycotrophic Trichoderma (Ascomycota) to feed on dead plant biomass.</title>
        <authorList>
            <consortium name="DOE Joint Genome Institute"/>
            <person name="Atanasova L."/>
            <person name="Chenthamara K."/>
            <person name="Zhang J."/>
            <person name="Grujic M."/>
            <person name="Henrissat B."/>
            <person name="Kuo A."/>
            <person name="Aerts A."/>
            <person name="Salamov A."/>
            <person name="Lipzen A."/>
            <person name="Labutti K."/>
            <person name="Barry K."/>
            <person name="Miao Y."/>
            <person name="Rahimi M.J."/>
            <person name="Shen Q."/>
            <person name="Grigoriev I.V."/>
            <person name="Kubicek C.P."/>
            <person name="Druzhinina I.S."/>
        </authorList>
    </citation>
    <scope>NUCLEOTIDE SEQUENCE [LARGE SCALE GENOMIC DNA]</scope>
    <source>
        <strain evidence="4">TUCIM 6016</strain>
    </source>
</reference>
<keyword evidence="4" id="KW-1185">Reference proteome</keyword>
<dbReference type="PRINTS" id="PR00301">
    <property type="entry name" value="HEATSHOCK70"/>
</dbReference>
<dbReference type="PANTHER" id="PTHR14187:SF81">
    <property type="entry name" value="HSP70 FAMILY PROTEIN (AFU_ORTHOLOGUE AFUA_4G14040)"/>
    <property type="match status" value="1"/>
</dbReference>
<evidence type="ECO:0000313" key="4">
    <source>
        <dbReference type="Proteomes" id="UP000241546"/>
    </source>
</evidence>
<dbReference type="InterPro" id="IPR013126">
    <property type="entry name" value="Hsp_70_fam"/>
</dbReference>
<proteinExistence type="predicted"/>
<dbReference type="GO" id="GO:0005524">
    <property type="term" value="F:ATP binding"/>
    <property type="evidence" value="ECO:0007669"/>
    <property type="project" value="UniProtKB-KW"/>
</dbReference>
<accession>A0A2T4B580</accession>
<dbReference type="Gene3D" id="3.30.420.40">
    <property type="match status" value="2"/>
</dbReference>
<dbReference type="GO" id="GO:0140662">
    <property type="term" value="F:ATP-dependent protein folding chaperone"/>
    <property type="evidence" value="ECO:0007669"/>
    <property type="project" value="InterPro"/>
</dbReference>
<evidence type="ECO:0000256" key="2">
    <source>
        <dbReference type="ARBA" id="ARBA00022840"/>
    </source>
</evidence>